<keyword evidence="2 3" id="KW-0456">Lyase</keyword>
<dbReference type="GO" id="GO:0016829">
    <property type="term" value="F:lyase activity"/>
    <property type="evidence" value="ECO:0007669"/>
    <property type="project" value="UniProtKB-KW"/>
</dbReference>
<dbReference type="CDD" id="cd13635">
    <property type="entry name" value="PBP2_Ttha1568_Mqnd"/>
    <property type="match status" value="1"/>
</dbReference>
<dbReference type="EC" id="4.1.-.-" evidence="3"/>
<reference evidence="3" key="1">
    <citation type="submission" date="2019-08" db="EMBL/GenBank/DDBJ databases">
        <authorList>
            <person name="Kucharzyk K."/>
            <person name="Murdoch R.W."/>
            <person name="Higgins S."/>
            <person name="Loffler F."/>
        </authorList>
    </citation>
    <scope>NUCLEOTIDE SEQUENCE</scope>
</reference>
<accession>A0A644XW48</accession>
<dbReference type="GO" id="GO:0009234">
    <property type="term" value="P:menaquinone biosynthetic process"/>
    <property type="evidence" value="ECO:0007669"/>
    <property type="project" value="UniProtKB-KW"/>
</dbReference>
<dbReference type="InterPro" id="IPR030869">
    <property type="entry name" value="MqnD"/>
</dbReference>
<dbReference type="InterPro" id="IPR003773">
    <property type="entry name" value="Menaquinone_biosynth"/>
</dbReference>
<dbReference type="PANTHER" id="PTHR37167:SF1">
    <property type="entry name" value="1,4-DIHYDROXY-6-NAPHTOATE SYNTHASE"/>
    <property type="match status" value="1"/>
</dbReference>
<dbReference type="SUPFAM" id="SSF53850">
    <property type="entry name" value="Periplasmic binding protein-like II"/>
    <property type="match status" value="1"/>
</dbReference>
<proteinExistence type="predicted"/>
<sequence length="262" mass="29220">MFDALVNRKLLNSETEFHVEYHDIEQLNNGLLCGNWDVAKMSAAAFPLIRNDYVILCSGMAMGFGNGPLVVSTESGTDLSKFTGTLLIPGINTTANLLLTRFFPNITDKKEVIFSDILPLLEAQKAAAGLIIHESRFTYHQHGLHKIADMGELWFDQTGLPLPLGIIVAKRSLGNELILKIENLILESVNYGLGHRNEAMPFIRQHEQETSDEVINSHIDLYVNQYSSEPGKEGLNAVLTLLRSLPENHSLSLHELFSPWVN</sequence>
<name>A0A644XW48_9ZZZZ</name>
<evidence type="ECO:0000313" key="3">
    <source>
        <dbReference type="EMBL" id="MPM18533.1"/>
    </source>
</evidence>
<dbReference type="AlphaFoldDB" id="A0A644XW48"/>
<gene>
    <name evidence="3" type="primary">mqnD_4</name>
    <name evidence="3" type="ORF">SDC9_64945</name>
</gene>
<dbReference type="Pfam" id="PF02621">
    <property type="entry name" value="VitK2_biosynth"/>
    <property type="match status" value="1"/>
</dbReference>
<keyword evidence="1" id="KW-0474">Menaquinone biosynthesis</keyword>
<dbReference type="PANTHER" id="PTHR37167">
    <property type="entry name" value="1,4-DIHYDROXY-6-NAPHTOATE SYNTHASE"/>
    <property type="match status" value="1"/>
</dbReference>
<organism evidence="3">
    <name type="scientific">bioreactor metagenome</name>
    <dbReference type="NCBI Taxonomy" id="1076179"/>
    <lineage>
        <taxon>unclassified sequences</taxon>
        <taxon>metagenomes</taxon>
        <taxon>ecological metagenomes</taxon>
    </lineage>
</organism>
<comment type="caution">
    <text evidence="3">The sequence shown here is derived from an EMBL/GenBank/DDBJ whole genome shotgun (WGS) entry which is preliminary data.</text>
</comment>
<dbReference type="Gene3D" id="3.40.190.10">
    <property type="entry name" value="Periplasmic binding protein-like II"/>
    <property type="match status" value="2"/>
</dbReference>
<protein>
    <submittedName>
        <fullName evidence="3">1,4-dihydroxy-6-naphtoate synthase</fullName>
        <ecNumber evidence="3">4.1.-.-</ecNumber>
    </submittedName>
</protein>
<evidence type="ECO:0000256" key="2">
    <source>
        <dbReference type="ARBA" id="ARBA00023239"/>
    </source>
</evidence>
<dbReference type="EMBL" id="VSSQ01003002">
    <property type="protein sequence ID" value="MPM18533.1"/>
    <property type="molecule type" value="Genomic_DNA"/>
</dbReference>
<evidence type="ECO:0000256" key="1">
    <source>
        <dbReference type="ARBA" id="ARBA00022428"/>
    </source>
</evidence>